<dbReference type="EMBL" id="JBHTLX010000023">
    <property type="protein sequence ID" value="MFD1250087.1"/>
    <property type="molecule type" value="Genomic_DNA"/>
</dbReference>
<evidence type="ECO:0000259" key="5">
    <source>
        <dbReference type="SMART" id="SM00226"/>
    </source>
</evidence>
<dbReference type="SMART" id="SM00226">
    <property type="entry name" value="LMWPc"/>
    <property type="match status" value="1"/>
</dbReference>
<evidence type="ECO:0000313" key="6">
    <source>
        <dbReference type="EMBL" id="MFD1250087.1"/>
    </source>
</evidence>
<sequence>MTLPPLPAPRTPGRYRIAVVCLGNICRSPMADVVLAARVADAGLDDVVEVISAGTGDWHAGEPMDRRAAALLTAEGYDASRHRAQQVRAAWLDEYDLVLAMDHDNLDDLRALGEADPARLRLFRDFDPDDQGEVPDPYYGGDAGFRNVLDMVERTSSALTGAVAEVVTSGAR</sequence>
<dbReference type="Proteomes" id="UP001597229">
    <property type="component" value="Unassembled WGS sequence"/>
</dbReference>
<keyword evidence="4" id="KW-0904">Protein phosphatase</keyword>
<name>A0ABW3W5F7_9ACTN</name>
<feature type="domain" description="Phosphotyrosine protein phosphatase I" evidence="5">
    <location>
        <begin position="15"/>
        <end position="162"/>
    </location>
</feature>
<evidence type="ECO:0000256" key="4">
    <source>
        <dbReference type="ARBA" id="ARBA00022912"/>
    </source>
</evidence>
<evidence type="ECO:0000313" key="7">
    <source>
        <dbReference type="Proteomes" id="UP001597229"/>
    </source>
</evidence>
<gene>
    <name evidence="6" type="ORF">ACFQ3F_19980</name>
</gene>
<dbReference type="InterPro" id="IPR036196">
    <property type="entry name" value="Ptyr_pPase_sf"/>
</dbReference>
<accession>A0ABW3W5F7</accession>
<reference evidence="7" key="1">
    <citation type="journal article" date="2019" name="Int. J. Syst. Evol. Microbiol.">
        <title>The Global Catalogue of Microorganisms (GCM) 10K type strain sequencing project: providing services to taxonomists for standard genome sequencing and annotation.</title>
        <authorList>
            <consortium name="The Broad Institute Genomics Platform"/>
            <consortium name="The Broad Institute Genome Sequencing Center for Infectious Disease"/>
            <person name="Wu L."/>
            <person name="Ma J."/>
        </authorList>
    </citation>
    <scope>NUCLEOTIDE SEQUENCE [LARGE SCALE GENOMIC DNA]</scope>
    <source>
        <strain evidence="7">CCUG 52478</strain>
    </source>
</reference>
<evidence type="ECO:0000256" key="1">
    <source>
        <dbReference type="ARBA" id="ARBA00011063"/>
    </source>
</evidence>
<dbReference type="Pfam" id="PF01451">
    <property type="entry name" value="LMWPc"/>
    <property type="match status" value="1"/>
</dbReference>
<dbReference type="PANTHER" id="PTHR11717:SF7">
    <property type="entry name" value="LOW MOLECULAR WEIGHT PHOSPHOTYROSINE PROTEIN PHOSPHATASE"/>
    <property type="match status" value="1"/>
</dbReference>
<dbReference type="GO" id="GO:0004725">
    <property type="term" value="F:protein tyrosine phosphatase activity"/>
    <property type="evidence" value="ECO:0007669"/>
    <property type="project" value="UniProtKB-EC"/>
</dbReference>
<keyword evidence="3 6" id="KW-0378">Hydrolase</keyword>
<dbReference type="EC" id="3.1.3.48" evidence="2"/>
<dbReference type="RefSeq" id="WP_367919398.1">
    <property type="nucleotide sequence ID" value="NZ_BAABAC010000023.1"/>
</dbReference>
<dbReference type="InterPro" id="IPR050438">
    <property type="entry name" value="LMW_PTPase"/>
</dbReference>
<comment type="caution">
    <text evidence="6">The sequence shown here is derived from an EMBL/GenBank/DDBJ whole genome shotgun (WGS) entry which is preliminary data.</text>
</comment>
<keyword evidence="7" id="KW-1185">Reference proteome</keyword>
<proteinExistence type="inferred from homology"/>
<evidence type="ECO:0000256" key="3">
    <source>
        <dbReference type="ARBA" id="ARBA00022801"/>
    </source>
</evidence>
<dbReference type="InterPro" id="IPR023485">
    <property type="entry name" value="Ptyr_pPase"/>
</dbReference>
<comment type="similarity">
    <text evidence="1">Belongs to the low molecular weight phosphotyrosine protein phosphatase family.</text>
</comment>
<organism evidence="6 7">
    <name type="scientific">Nocardioides ginsengisoli</name>
    <dbReference type="NCBI Taxonomy" id="363868"/>
    <lineage>
        <taxon>Bacteria</taxon>
        <taxon>Bacillati</taxon>
        <taxon>Actinomycetota</taxon>
        <taxon>Actinomycetes</taxon>
        <taxon>Propionibacteriales</taxon>
        <taxon>Nocardioidaceae</taxon>
        <taxon>Nocardioides</taxon>
    </lineage>
</organism>
<dbReference type="Gene3D" id="3.40.50.2300">
    <property type="match status" value="1"/>
</dbReference>
<dbReference type="PANTHER" id="PTHR11717">
    <property type="entry name" value="LOW MOLECULAR WEIGHT PROTEIN TYROSINE PHOSPHATASE"/>
    <property type="match status" value="1"/>
</dbReference>
<dbReference type="CDD" id="cd16343">
    <property type="entry name" value="LMWPTP"/>
    <property type="match status" value="1"/>
</dbReference>
<evidence type="ECO:0000256" key="2">
    <source>
        <dbReference type="ARBA" id="ARBA00013064"/>
    </source>
</evidence>
<dbReference type="SUPFAM" id="SSF52788">
    <property type="entry name" value="Phosphotyrosine protein phosphatases I"/>
    <property type="match status" value="1"/>
</dbReference>
<dbReference type="PRINTS" id="PR00719">
    <property type="entry name" value="LMWPTPASE"/>
</dbReference>
<protein>
    <recommendedName>
        <fullName evidence="2">protein-tyrosine-phosphatase</fullName>
        <ecNumber evidence="2">3.1.3.48</ecNumber>
    </recommendedName>
</protein>
<dbReference type="InterPro" id="IPR017867">
    <property type="entry name" value="Tyr_phospatase_low_mol_wt"/>
</dbReference>